<feature type="region of interest" description="Disordered" evidence="2">
    <location>
        <begin position="330"/>
        <end position="350"/>
    </location>
</feature>
<comment type="similarity">
    <text evidence="1">Belongs to the glycosyltransferase 32 family.</text>
</comment>
<dbReference type="GO" id="GO:0000136">
    <property type="term" value="C:mannan polymerase complex"/>
    <property type="evidence" value="ECO:0007669"/>
    <property type="project" value="TreeGrafter"/>
</dbReference>
<dbReference type="PANTHER" id="PTHR31834:SF8">
    <property type="entry name" value="TRANSFERASE, PUTATIVE (AFU_ORTHOLOGUE AFUA_6G14040)-RELATED"/>
    <property type="match status" value="1"/>
</dbReference>
<dbReference type="InterPro" id="IPR007577">
    <property type="entry name" value="GlycoTrfase_DXD_sugar-bd_CS"/>
</dbReference>
<comment type="caution">
    <text evidence="3">The sequence shown here is derived from an EMBL/GenBank/DDBJ whole genome shotgun (WGS) entry which is preliminary data.</text>
</comment>
<dbReference type="InterPro" id="IPR029044">
    <property type="entry name" value="Nucleotide-diphossugar_trans"/>
</dbReference>
<organism evidence="3 4">
    <name type="scientific">Pseudocercospora musae</name>
    <dbReference type="NCBI Taxonomy" id="113226"/>
    <lineage>
        <taxon>Eukaryota</taxon>
        <taxon>Fungi</taxon>
        <taxon>Dikarya</taxon>
        <taxon>Ascomycota</taxon>
        <taxon>Pezizomycotina</taxon>
        <taxon>Dothideomycetes</taxon>
        <taxon>Dothideomycetidae</taxon>
        <taxon>Mycosphaerellales</taxon>
        <taxon>Mycosphaerellaceae</taxon>
        <taxon>Pseudocercospora</taxon>
    </lineage>
</organism>
<dbReference type="GO" id="GO:0000009">
    <property type="term" value="F:alpha-1,6-mannosyltransferase activity"/>
    <property type="evidence" value="ECO:0007669"/>
    <property type="project" value="InterPro"/>
</dbReference>
<sequence length="350" mass="39906">MDLAVRQRAIVVICYGLPTPWRHVLRHYTAAAKAHGGSQLLNPSATSKASSDAFEPSYKADEPRSIESKVRGVDPWPRRIWQTGSEAMRKRWKKQVQTWANLNPGWEYGFLSDDGSSQYVDKHFSEHTTIHNFWRELNVTILRADLIRYLAMLADGGVYSDMDTSCLKPISDWIPPEFSESAIGVVAGIEYDDNTYPMFARPISICQWTLMARPGHAVFEKVVARVIYHLEYLARIKHVQLSELKLNKKEVLDATGPGAFTDSIMEVISEHERRKVSWKELSQLKQAKLFGDVLILPINAFAGNQKHSHSGKPEFGPKLVTHHFGRSWYKVPGDMPKKTEPPRAKERRRV</sequence>
<accession>A0A139I8N8</accession>
<evidence type="ECO:0000313" key="3">
    <source>
        <dbReference type="EMBL" id="KXT11088.1"/>
    </source>
</evidence>
<keyword evidence="4" id="KW-1185">Reference proteome</keyword>
<feature type="region of interest" description="Disordered" evidence="2">
    <location>
        <begin position="39"/>
        <end position="63"/>
    </location>
</feature>
<evidence type="ECO:0000256" key="1">
    <source>
        <dbReference type="ARBA" id="ARBA00009003"/>
    </source>
</evidence>
<dbReference type="OrthoDB" id="409543at2759"/>
<dbReference type="Gene3D" id="3.90.550.20">
    <property type="match status" value="1"/>
</dbReference>
<dbReference type="Pfam" id="PF04488">
    <property type="entry name" value="Gly_transf_sug"/>
    <property type="match status" value="1"/>
</dbReference>
<reference evidence="3 4" key="1">
    <citation type="submission" date="2015-07" db="EMBL/GenBank/DDBJ databases">
        <title>Comparative genomics of the Sigatoka disease complex on banana suggests a link between parallel evolutionary changes in Pseudocercospora fijiensis and Pseudocercospora eumusae and increased virulence on the banana host.</title>
        <authorList>
            <person name="Chang T.-C."/>
            <person name="Salvucci A."/>
            <person name="Crous P.W."/>
            <person name="Stergiopoulos I."/>
        </authorList>
    </citation>
    <scope>NUCLEOTIDE SEQUENCE [LARGE SCALE GENOMIC DNA]</scope>
    <source>
        <strain evidence="3 4">CBS 116634</strain>
    </source>
</reference>
<proteinExistence type="inferred from homology"/>
<protein>
    <recommendedName>
        <fullName evidence="5">Alpha 1,4-glycosyltransferase domain-containing protein</fullName>
    </recommendedName>
</protein>
<evidence type="ECO:0000256" key="2">
    <source>
        <dbReference type="SAM" id="MobiDB-lite"/>
    </source>
</evidence>
<dbReference type="InterPro" id="IPR039367">
    <property type="entry name" value="Och1-like"/>
</dbReference>
<feature type="compositionally biased region" description="Basic and acidic residues" evidence="2">
    <location>
        <begin position="335"/>
        <end position="344"/>
    </location>
</feature>
<dbReference type="AlphaFoldDB" id="A0A139I8N8"/>
<feature type="compositionally biased region" description="Polar residues" evidence="2">
    <location>
        <begin position="39"/>
        <end position="50"/>
    </location>
</feature>
<name>A0A139I8N8_9PEZI</name>
<dbReference type="SUPFAM" id="SSF53448">
    <property type="entry name" value="Nucleotide-diphospho-sugar transferases"/>
    <property type="match status" value="1"/>
</dbReference>
<evidence type="ECO:0000313" key="4">
    <source>
        <dbReference type="Proteomes" id="UP000073492"/>
    </source>
</evidence>
<evidence type="ECO:0008006" key="5">
    <source>
        <dbReference type="Google" id="ProtNLM"/>
    </source>
</evidence>
<dbReference type="PANTHER" id="PTHR31834">
    <property type="entry name" value="INITIATION-SPECIFIC ALPHA-1,6-MANNOSYLTRANSFERASE"/>
    <property type="match status" value="1"/>
</dbReference>
<gene>
    <name evidence="3" type="ORF">AC579_8552</name>
</gene>
<dbReference type="Proteomes" id="UP000073492">
    <property type="component" value="Unassembled WGS sequence"/>
</dbReference>
<dbReference type="GO" id="GO:0006487">
    <property type="term" value="P:protein N-linked glycosylation"/>
    <property type="evidence" value="ECO:0007669"/>
    <property type="project" value="TreeGrafter"/>
</dbReference>
<dbReference type="EMBL" id="LFZO01000221">
    <property type="protein sequence ID" value="KXT11088.1"/>
    <property type="molecule type" value="Genomic_DNA"/>
</dbReference>